<reference evidence="5" key="1">
    <citation type="journal article" date="2019" name="Int. J. Syst. Evol. Microbiol.">
        <title>The Global Catalogue of Microorganisms (GCM) 10K type strain sequencing project: providing services to taxonomists for standard genome sequencing and annotation.</title>
        <authorList>
            <consortium name="The Broad Institute Genomics Platform"/>
            <consortium name="The Broad Institute Genome Sequencing Center for Infectious Disease"/>
            <person name="Wu L."/>
            <person name="Ma J."/>
        </authorList>
    </citation>
    <scope>NUCLEOTIDE SEQUENCE [LARGE SCALE GENOMIC DNA]</scope>
    <source>
        <strain evidence="5">DFY41</strain>
    </source>
</reference>
<evidence type="ECO:0000259" key="3">
    <source>
        <dbReference type="Pfam" id="PF08044"/>
    </source>
</evidence>
<keyword evidence="2" id="KW-1133">Transmembrane helix</keyword>
<evidence type="ECO:0000256" key="2">
    <source>
        <dbReference type="SAM" id="Phobius"/>
    </source>
</evidence>
<dbReference type="RefSeq" id="WP_378588567.1">
    <property type="nucleotide sequence ID" value="NZ_JBHSKD010000007.1"/>
</dbReference>
<feature type="region of interest" description="Disordered" evidence="1">
    <location>
        <begin position="35"/>
        <end position="60"/>
    </location>
</feature>
<keyword evidence="2" id="KW-0472">Membrane</keyword>
<dbReference type="InterPro" id="IPR012551">
    <property type="entry name" value="DUF1707_SHOCT-like"/>
</dbReference>
<dbReference type="EMBL" id="JBHSKD010000007">
    <property type="protein sequence ID" value="MFC5176342.1"/>
    <property type="molecule type" value="Genomic_DNA"/>
</dbReference>
<proteinExistence type="predicted"/>
<dbReference type="PANTHER" id="PTHR40763:SF4">
    <property type="entry name" value="DUF1707 DOMAIN-CONTAINING PROTEIN"/>
    <property type="match status" value="1"/>
</dbReference>
<feature type="domain" description="DUF1707" evidence="3">
    <location>
        <begin position="51"/>
        <end position="103"/>
    </location>
</feature>
<name>A0ABW0BH85_9ACTN</name>
<gene>
    <name evidence="4" type="ORF">ACFPGP_06650</name>
</gene>
<dbReference type="Pfam" id="PF08044">
    <property type="entry name" value="DUF1707"/>
    <property type="match status" value="1"/>
</dbReference>
<feature type="compositionally biased region" description="Basic and acidic residues" evidence="1">
    <location>
        <begin position="49"/>
        <end position="60"/>
    </location>
</feature>
<sequence length="178" mass="19507">MTATYGGSGGSAKGRGRQDHWVRMGQAGWAGWQAWQEQARTGAPPARADQLRMSDADRDQAAAALGEHYAQGRITTEEHAERLDRIWSARTGAELAPLFADLPAPGPLTPPPAPTPPPRRGWSPPVVRTWRGPRLFPLLLIALVIGVFTEAHVFPLVLVAGLVWLVFRRGRCSSHFRH</sequence>
<accession>A0ABW0BH85</accession>
<dbReference type="Proteomes" id="UP001596087">
    <property type="component" value="Unassembled WGS sequence"/>
</dbReference>
<dbReference type="PANTHER" id="PTHR40763">
    <property type="entry name" value="MEMBRANE PROTEIN-RELATED"/>
    <property type="match status" value="1"/>
</dbReference>
<feature type="transmembrane region" description="Helical" evidence="2">
    <location>
        <begin position="135"/>
        <end position="167"/>
    </location>
</feature>
<evidence type="ECO:0000313" key="5">
    <source>
        <dbReference type="Proteomes" id="UP001596087"/>
    </source>
</evidence>
<organism evidence="4 5">
    <name type="scientific">Nocardioides taihuensis</name>
    <dbReference type="NCBI Taxonomy" id="1835606"/>
    <lineage>
        <taxon>Bacteria</taxon>
        <taxon>Bacillati</taxon>
        <taxon>Actinomycetota</taxon>
        <taxon>Actinomycetes</taxon>
        <taxon>Propionibacteriales</taxon>
        <taxon>Nocardioidaceae</taxon>
        <taxon>Nocardioides</taxon>
    </lineage>
</organism>
<evidence type="ECO:0000256" key="1">
    <source>
        <dbReference type="SAM" id="MobiDB-lite"/>
    </source>
</evidence>
<keyword evidence="2" id="KW-0812">Transmembrane</keyword>
<comment type="caution">
    <text evidence="4">The sequence shown here is derived from an EMBL/GenBank/DDBJ whole genome shotgun (WGS) entry which is preliminary data.</text>
</comment>
<evidence type="ECO:0000313" key="4">
    <source>
        <dbReference type="EMBL" id="MFC5176342.1"/>
    </source>
</evidence>
<protein>
    <submittedName>
        <fullName evidence="4">DUF1707 domain-containing protein</fullName>
    </submittedName>
</protein>
<keyword evidence="5" id="KW-1185">Reference proteome</keyword>